<proteinExistence type="predicted"/>
<protein>
    <submittedName>
        <fullName evidence="1">Uncharacterized protein</fullName>
    </submittedName>
</protein>
<accession>J1YFN1</accession>
<organism evidence="1 2">
    <name type="scientific">Alishewanella aestuarii B11</name>
    <dbReference type="NCBI Taxonomy" id="1197174"/>
    <lineage>
        <taxon>Bacteria</taxon>
        <taxon>Pseudomonadati</taxon>
        <taxon>Pseudomonadota</taxon>
        <taxon>Gammaproteobacteria</taxon>
        <taxon>Alteromonadales</taxon>
        <taxon>Alteromonadaceae</taxon>
        <taxon>Alishewanella</taxon>
    </lineage>
</organism>
<evidence type="ECO:0000313" key="1">
    <source>
        <dbReference type="EMBL" id="EJI86775.1"/>
    </source>
</evidence>
<reference evidence="1 2" key="1">
    <citation type="journal article" date="2012" name="J. Bacteriol.">
        <title>Genome Sequence of Pectin-Degrading Alishewanella aestuarii Strain B11T, Isolated from Tidal Flat Sediment.</title>
        <authorList>
            <person name="Jung J."/>
            <person name="Choi S."/>
            <person name="Chun J."/>
            <person name="Park W."/>
        </authorList>
    </citation>
    <scope>NUCLEOTIDE SEQUENCE [LARGE SCALE GENOMIC DNA]</scope>
    <source>
        <strain evidence="1 2">B11</strain>
    </source>
</reference>
<evidence type="ECO:0000313" key="2">
    <source>
        <dbReference type="Proteomes" id="UP000012043"/>
    </source>
</evidence>
<comment type="caution">
    <text evidence="1">The sequence shown here is derived from an EMBL/GenBank/DDBJ whole genome shotgun (WGS) entry which is preliminary data.</text>
</comment>
<gene>
    <name evidence="1" type="ORF">AEST_03210</name>
</gene>
<dbReference type="Proteomes" id="UP000012043">
    <property type="component" value="Unassembled WGS sequence"/>
</dbReference>
<dbReference type="AlphaFoldDB" id="J1YFN1"/>
<name>J1YFN1_9ALTE</name>
<dbReference type="EMBL" id="ALAB01000002">
    <property type="protein sequence ID" value="EJI86775.1"/>
    <property type="molecule type" value="Genomic_DNA"/>
</dbReference>
<keyword evidence="2" id="KW-1185">Reference proteome</keyword>
<sequence length="43" mass="5188">MVNDNYYHLIASKNYRNMQNLWSSWSRLEYQLFKPDFLSGGVT</sequence>